<dbReference type="PROSITE" id="PS51898">
    <property type="entry name" value="TYR_RECOMBINASE"/>
    <property type="match status" value="1"/>
</dbReference>
<accession>A0A6P1B9X4</accession>
<proteinExistence type="predicted"/>
<keyword evidence="1" id="KW-0233">DNA recombination</keyword>
<dbReference type="InterPro" id="IPR002104">
    <property type="entry name" value="Integrase_catalytic"/>
</dbReference>
<dbReference type="Proteomes" id="UP000468531">
    <property type="component" value="Unassembled WGS sequence"/>
</dbReference>
<dbReference type="SUPFAM" id="SSF56349">
    <property type="entry name" value="DNA breaking-rejoining enzymes"/>
    <property type="match status" value="1"/>
</dbReference>
<dbReference type="GO" id="GO:0006310">
    <property type="term" value="P:DNA recombination"/>
    <property type="evidence" value="ECO:0007669"/>
    <property type="project" value="UniProtKB-KW"/>
</dbReference>
<keyword evidence="4" id="KW-1185">Reference proteome</keyword>
<gene>
    <name evidence="3" type="ORF">FNJ47_04070</name>
</gene>
<evidence type="ECO:0000256" key="1">
    <source>
        <dbReference type="ARBA" id="ARBA00023172"/>
    </source>
</evidence>
<comment type="caution">
    <text evidence="3">The sequence shown here is derived from an EMBL/GenBank/DDBJ whole genome shotgun (WGS) entry which is preliminary data.</text>
</comment>
<name>A0A6P1B9X4_9BRAD</name>
<evidence type="ECO:0000259" key="2">
    <source>
        <dbReference type="PROSITE" id="PS51898"/>
    </source>
</evidence>
<dbReference type="EMBL" id="VKHP01000009">
    <property type="protein sequence ID" value="NEU95024.1"/>
    <property type="molecule type" value="Genomic_DNA"/>
</dbReference>
<sequence length="447" mass="49956">MPERLTKRKGYWHFVRRVPPEFASVDPRGIVKQSTKIRVADDRSGIRAGRIADQLNIDLEASWRAAAGQGTRDSIVALEEARQRAQALQLTYRPVDDVAKEALAEILRRIDALAVGDRRHDPATAAATLGGVELPEIMLSGLFDEFEIAKKTTIAKMSPGQFKKWKNGKKRAIELLVTVIGDKAITRLTRDDALKYTDHWTERVVDGEVLAATANRNLTHITGMLSAVSKRHRLNLDRVFAGARLEGDKSRPRPPFSPWWIVNRILAAGALETMNDEERAVVMVMINTGARPSEVINLRRKHIVLDGPIPFIRVRPDDRVLKTAFSDRDIPLVGVSLEAMRQFPDGFPHYRDKGDTLSAAVNAYFSDHGLRETEAHTLYSLRHGFKDRLRSVETPDELKDELMGHDTKKPKYGDGHGLDLKRKYIQLIALAPGMQVAAPLELVAATG</sequence>
<dbReference type="GO" id="GO:0015074">
    <property type="term" value="P:DNA integration"/>
    <property type="evidence" value="ECO:0007669"/>
    <property type="project" value="InterPro"/>
</dbReference>
<feature type="domain" description="Tyr recombinase" evidence="2">
    <location>
        <begin position="251"/>
        <end position="425"/>
    </location>
</feature>
<dbReference type="Gene3D" id="1.10.443.10">
    <property type="entry name" value="Intergrase catalytic core"/>
    <property type="match status" value="1"/>
</dbReference>
<organism evidence="3 4">
    <name type="scientific">Bradyrhizobium uaiense</name>
    <dbReference type="NCBI Taxonomy" id="2594946"/>
    <lineage>
        <taxon>Bacteria</taxon>
        <taxon>Pseudomonadati</taxon>
        <taxon>Pseudomonadota</taxon>
        <taxon>Alphaproteobacteria</taxon>
        <taxon>Hyphomicrobiales</taxon>
        <taxon>Nitrobacteraceae</taxon>
        <taxon>Bradyrhizobium</taxon>
    </lineage>
</organism>
<dbReference type="AlphaFoldDB" id="A0A6P1B9X4"/>
<dbReference type="RefSeq" id="WP_163150855.1">
    <property type="nucleotide sequence ID" value="NZ_VKHP01000009.1"/>
</dbReference>
<reference evidence="3 4" key="1">
    <citation type="journal article" date="2020" name="Arch. Microbiol.">
        <title>Bradyrhizobium uaiense sp. nov., a new highly efficient cowpea symbiont.</title>
        <authorList>
            <person name="Cabral Michel D."/>
            <person name="Azarias Guimaraes A."/>
            <person name="Martins da Costa E."/>
            <person name="Soares de Carvalho T."/>
            <person name="Balsanelli E."/>
            <person name="Willems A."/>
            <person name="Maltempi de Souza E."/>
            <person name="de Souza Moreira F.M."/>
        </authorList>
    </citation>
    <scope>NUCLEOTIDE SEQUENCE [LARGE SCALE GENOMIC DNA]</scope>
    <source>
        <strain evidence="3 4">UFLA 03-164</strain>
    </source>
</reference>
<evidence type="ECO:0000313" key="4">
    <source>
        <dbReference type="Proteomes" id="UP000468531"/>
    </source>
</evidence>
<protein>
    <submittedName>
        <fullName evidence="3">Tyrosine-type recombinase/integrase</fullName>
    </submittedName>
</protein>
<evidence type="ECO:0000313" key="3">
    <source>
        <dbReference type="EMBL" id="NEU95024.1"/>
    </source>
</evidence>
<dbReference type="InterPro" id="IPR013762">
    <property type="entry name" value="Integrase-like_cat_sf"/>
</dbReference>
<dbReference type="InterPro" id="IPR011010">
    <property type="entry name" value="DNA_brk_join_enz"/>
</dbReference>
<dbReference type="GO" id="GO:0003677">
    <property type="term" value="F:DNA binding"/>
    <property type="evidence" value="ECO:0007669"/>
    <property type="project" value="InterPro"/>
</dbReference>